<keyword evidence="2 10" id="KW-0963">Cytoplasm</keyword>
<reference evidence="15 16" key="1">
    <citation type="journal article" date="2016" name="Front. Microbiol.">
        <title>Comprehensive Phylogenetic Analysis of Bovine Non-aureus Staphylococci Species Based on Whole-Genome Sequencing.</title>
        <authorList>
            <person name="Naushad S."/>
            <person name="Barkema H.W."/>
            <person name="Luby C."/>
            <person name="Condas L.A."/>
            <person name="Nobrega D.B."/>
            <person name="Carson D.A."/>
            <person name="De Buck J."/>
        </authorList>
    </citation>
    <scope>NUCLEOTIDE SEQUENCE [LARGE SCALE GENOMIC DNA]</scope>
    <source>
        <strain evidence="13 16">SNUC 105</strain>
        <strain evidence="14 15">SNUC 1363</strain>
        <strain evidence="12 17">SNUC 505</strain>
    </source>
</reference>
<accession>A0AAE5W916</accession>
<evidence type="ECO:0000256" key="8">
    <source>
        <dbReference type="ARBA" id="ARBA00024069"/>
    </source>
</evidence>
<proteinExistence type="inferred from homology"/>
<dbReference type="GO" id="GO:0008654">
    <property type="term" value="P:phospholipid biosynthetic process"/>
    <property type="evidence" value="ECO:0007669"/>
    <property type="project" value="UniProtKB-KW"/>
</dbReference>
<dbReference type="EMBL" id="PZBZ01000001">
    <property type="protein sequence ID" value="PTG17231.1"/>
    <property type="molecule type" value="Genomic_DNA"/>
</dbReference>
<evidence type="ECO:0000313" key="11">
    <source>
        <dbReference type="EMBL" id="MDQ7174493.1"/>
    </source>
</evidence>
<evidence type="ECO:0000313" key="17">
    <source>
        <dbReference type="Proteomes" id="UP000242704"/>
    </source>
</evidence>
<dbReference type="NCBIfam" id="TIGR00182">
    <property type="entry name" value="plsX"/>
    <property type="match status" value="1"/>
</dbReference>
<keyword evidence="5 10" id="KW-0443">Lipid metabolism</keyword>
<dbReference type="EMBL" id="PZCM01000002">
    <property type="protein sequence ID" value="PTG28461.1"/>
    <property type="molecule type" value="Genomic_DNA"/>
</dbReference>
<dbReference type="RefSeq" id="WP_037573261.1">
    <property type="nucleotide sequence ID" value="NZ_BMDK01000001.1"/>
</dbReference>
<dbReference type="InterPro" id="IPR003664">
    <property type="entry name" value="FA_synthesis"/>
</dbReference>
<keyword evidence="6 10" id="KW-0594">Phospholipid biosynthesis</keyword>
<reference evidence="11 18" key="3">
    <citation type="submission" date="2023-08" db="EMBL/GenBank/DDBJ databases">
        <title>Whole genome sequencing of Staphylococcus chromogenes NNSch 2386.</title>
        <authorList>
            <person name="Kropotov V.S."/>
            <person name="Boriskina E.V."/>
            <person name="Gordinskaya N.A."/>
            <person name="Shkurkina I.S."/>
            <person name="Kryazhev D.V."/>
            <person name="Alekseeva A.E."/>
            <person name="Makhova M.A."/>
        </authorList>
    </citation>
    <scope>NUCLEOTIDE SEQUENCE [LARGE SCALE GENOMIC DNA]</scope>
    <source>
        <strain evidence="11 18">NNSch 2386</strain>
    </source>
</reference>
<keyword evidence="3 10" id="KW-0444">Lipid biosynthesis</keyword>
<name>A0AAE5W916_STACR</name>
<dbReference type="Gene3D" id="3.40.718.10">
    <property type="entry name" value="Isopropylmalate Dehydrogenase"/>
    <property type="match status" value="1"/>
</dbReference>
<evidence type="ECO:0000256" key="1">
    <source>
        <dbReference type="ARBA" id="ARBA00001232"/>
    </source>
</evidence>
<dbReference type="PANTHER" id="PTHR30100">
    <property type="entry name" value="FATTY ACID/PHOSPHOLIPID SYNTHESIS PROTEIN PLSX"/>
    <property type="match status" value="1"/>
</dbReference>
<evidence type="ECO:0000256" key="5">
    <source>
        <dbReference type="ARBA" id="ARBA00023098"/>
    </source>
</evidence>
<evidence type="ECO:0000256" key="2">
    <source>
        <dbReference type="ARBA" id="ARBA00022490"/>
    </source>
</evidence>
<evidence type="ECO:0000313" key="18">
    <source>
        <dbReference type="Proteomes" id="UP001240157"/>
    </source>
</evidence>
<evidence type="ECO:0000256" key="3">
    <source>
        <dbReference type="ARBA" id="ARBA00022516"/>
    </source>
</evidence>
<dbReference type="GO" id="GO:0006633">
    <property type="term" value="P:fatty acid biosynthetic process"/>
    <property type="evidence" value="ECO:0007669"/>
    <property type="project" value="UniProtKB-UniRule"/>
</dbReference>
<evidence type="ECO:0000256" key="4">
    <source>
        <dbReference type="ARBA" id="ARBA00022679"/>
    </source>
</evidence>
<evidence type="ECO:0000313" key="14">
    <source>
        <dbReference type="EMBL" id="PTG70619.1"/>
    </source>
</evidence>
<keyword evidence="15" id="KW-1185">Reference proteome</keyword>
<comment type="subunit">
    <text evidence="9 10">Homodimer. Probably interacts with PlsY.</text>
</comment>
<evidence type="ECO:0000256" key="10">
    <source>
        <dbReference type="HAMAP-Rule" id="MF_00019"/>
    </source>
</evidence>
<dbReference type="GO" id="GO:0043811">
    <property type="term" value="F:phosphate:acyl-[acyl carrier protein] acyltransferase activity"/>
    <property type="evidence" value="ECO:0007669"/>
    <property type="project" value="UniProtKB-UniRule"/>
</dbReference>
<sequence length="328" mass="35273">MVKIAVDMMGGDHAPNIVLEAVEKAVHDFEDLEILLFGDETQCHINHPRVHVHHTTEQISMEDEPVRAIKRKKDSSMVKMAEAVKNGEARACVSAGNTGALMSAGLFIVGRLPGVQRPALVVTLPTVQGKGVVFLDVGANADAKAEHLYQNALLGHIYAQNVREISQPRVALLNIGTEAQKGNALTKQAYALLQASDSLHFVGNIEAKTILEDEADVIVTDGYTGNMILKNLEGMAKSVGKIIKGTLMSKLKNKLALLVMKNDIKGLAKQLDYSEYGGSVLLGLDGVVVKAHGSSNAKAFYSAIRQAKIASETKIVETMREKVGENNG</sequence>
<dbReference type="EMBL" id="PZAO01000005">
    <property type="protein sequence ID" value="PTG70619.1"/>
    <property type="molecule type" value="Genomic_DNA"/>
</dbReference>
<dbReference type="PANTHER" id="PTHR30100:SF1">
    <property type="entry name" value="PHOSPHATE ACYLTRANSFERASE"/>
    <property type="match status" value="1"/>
</dbReference>
<dbReference type="AlphaFoldDB" id="A0AAE5W916"/>
<dbReference type="Proteomes" id="UP000242008">
    <property type="component" value="Unassembled WGS sequence"/>
</dbReference>
<evidence type="ECO:0000313" key="15">
    <source>
        <dbReference type="Proteomes" id="UP000242008"/>
    </source>
</evidence>
<dbReference type="InterPro" id="IPR012281">
    <property type="entry name" value="Phospholipid_synth_PlsX-like"/>
</dbReference>
<dbReference type="EC" id="2.3.1.274" evidence="8 10"/>
<dbReference type="Proteomes" id="UP000242144">
    <property type="component" value="Unassembled WGS sequence"/>
</dbReference>
<comment type="pathway">
    <text evidence="10">Lipid metabolism; phospholipid metabolism.</text>
</comment>
<dbReference type="Proteomes" id="UP000242704">
    <property type="component" value="Unassembled WGS sequence"/>
</dbReference>
<comment type="caution">
    <text evidence="12">The sequence shown here is derived from an EMBL/GenBank/DDBJ whole genome shotgun (WGS) entry which is preliminary data.</text>
</comment>
<dbReference type="EMBL" id="JAVGJF010000002">
    <property type="protein sequence ID" value="MDQ7174493.1"/>
    <property type="molecule type" value="Genomic_DNA"/>
</dbReference>
<protein>
    <recommendedName>
        <fullName evidence="8 10">Phosphate acyltransferase</fullName>
        <ecNumber evidence="8 10">2.3.1.274</ecNumber>
    </recommendedName>
    <alternativeName>
        <fullName evidence="10">Acyl-ACP phosphotransacylase</fullName>
    </alternativeName>
    <alternativeName>
        <fullName evidence="10">Acyl-[acyl-carrier-protein]--phosphate acyltransferase</fullName>
    </alternativeName>
    <alternativeName>
        <fullName evidence="10">Phosphate-acyl-ACP acyltransferase</fullName>
    </alternativeName>
</protein>
<dbReference type="Proteomes" id="UP001240157">
    <property type="component" value="Unassembled WGS sequence"/>
</dbReference>
<comment type="subcellular location">
    <subcellularLocation>
        <location evidence="10">Cytoplasm</location>
    </subcellularLocation>
    <text evidence="10">Associated with the membrane possibly through PlsY.</text>
</comment>
<comment type="catalytic activity">
    <reaction evidence="1 10">
        <text>a fatty acyl-[ACP] + phosphate = an acyl phosphate + holo-[ACP]</text>
        <dbReference type="Rhea" id="RHEA:42292"/>
        <dbReference type="Rhea" id="RHEA-COMP:9685"/>
        <dbReference type="Rhea" id="RHEA-COMP:14125"/>
        <dbReference type="ChEBI" id="CHEBI:43474"/>
        <dbReference type="ChEBI" id="CHEBI:59918"/>
        <dbReference type="ChEBI" id="CHEBI:64479"/>
        <dbReference type="ChEBI" id="CHEBI:138651"/>
        <dbReference type="EC" id="2.3.1.274"/>
    </reaction>
</comment>
<dbReference type="HAMAP" id="MF_00019">
    <property type="entry name" value="PlsX"/>
    <property type="match status" value="1"/>
</dbReference>
<comment type="similarity">
    <text evidence="10">Belongs to the PlsX family.</text>
</comment>
<dbReference type="Pfam" id="PF02504">
    <property type="entry name" value="FA_synthesis"/>
    <property type="match status" value="1"/>
</dbReference>
<comment type="function">
    <text evidence="10">Catalyzes the reversible formation of acyl-phosphate (acyl-PO(4)) from acyl-[acyl-carrier-protein] (acyl-ACP). This enzyme utilizes acyl-ACP as fatty acyl donor, but not acyl-CoA.</text>
</comment>
<evidence type="ECO:0000256" key="6">
    <source>
        <dbReference type="ARBA" id="ARBA00023209"/>
    </source>
</evidence>
<dbReference type="PIRSF" id="PIRSF002465">
    <property type="entry name" value="Phsphlp_syn_PlsX"/>
    <property type="match status" value="1"/>
</dbReference>
<gene>
    <name evidence="10 11" type="primary">plsX</name>
    <name evidence="13" type="ORF">BU638_02340</name>
    <name evidence="12" type="ORF">BU653_00220</name>
    <name evidence="14" type="ORF">BU676_03105</name>
    <name evidence="11" type="ORF">RCF65_00650</name>
</gene>
<keyword evidence="12" id="KW-0012">Acyltransferase</keyword>
<organism evidence="12 17">
    <name type="scientific">Staphylococcus chromogenes</name>
    <name type="common">Staphylococcus hyicus subsp. chromogenes</name>
    <dbReference type="NCBI Taxonomy" id="46126"/>
    <lineage>
        <taxon>Bacteria</taxon>
        <taxon>Bacillati</taxon>
        <taxon>Bacillota</taxon>
        <taxon>Bacilli</taxon>
        <taxon>Bacillales</taxon>
        <taxon>Staphylococcaceae</taxon>
        <taxon>Staphylococcus</taxon>
    </lineage>
</organism>
<evidence type="ECO:0000313" key="13">
    <source>
        <dbReference type="EMBL" id="PTG28461.1"/>
    </source>
</evidence>
<dbReference type="GO" id="GO:0005737">
    <property type="term" value="C:cytoplasm"/>
    <property type="evidence" value="ECO:0007669"/>
    <property type="project" value="UniProtKB-SubCell"/>
</dbReference>
<evidence type="ECO:0000256" key="9">
    <source>
        <dbReference type="ARBA" id="ARBA00046608"/>
    </source>
</evidence>
<evidence type="ECO:0000256" key="7">
    <source>
        <dbReference type="ARBA" id="ARBA00023264"/>
    </source>
</evidence>
<keyword evidence="7 10" id="KW-1208">Phospholipid metabolism</keyword>
<evidence type="ECO:0000313" key="12">
    <source>
        <dbReference type="EMBL" id="PTG17231.1"/>
    </source>
</evidence>
<dbReference type="SUPFAM" id="SSF53659">
    <property type="entry name" value="Isocitrate/Isopropylmalate dehydrogenase-like"/>
    <property type="match status" value="1"/>
</dbReference>
<keyword evidence="4 10" id="KW-0808">Transferase</keyword>
<evidence type="ECO:0000313" key="16">
    <source>
        <dbReference type="Proteomes" id="UP000242144"/>
    </source>
</evidence>
<reference evidence="12" key="2">
    <citation type="submission" date="2018-03" db="EMBL/GenBank/DDBJ databases">
        <authorList>
            <person name="Naushad S."/>
        </authorList>
    </citation>
    <scope>NUCLEOTIDE SEQUENCE</scope>
    <source>
        <strain evidence="13">SNUC 105</strain>
        <strain evidence="14">SNUC 1363</strain>
        <strain evidence="12">SNUC 505</strain>
    </source>
</reference>